<comment type="caution">
    <text evidence="1">The sequence shown here is derived from an EMBL/GenBank/DDBJ whole genome shotgun (WGS) entry which is preliminary data.</text>
</comment>
<keyword evidence="2" id="KW-1185">Reference proteome</keyword>
<dbReference type="EMBL" id="JBHRXK010000001">
    <property type="protein sequence ID" value="MFC3549954.1"/>
    <property type="molecule type" value="Genomic_DNA"/>
</dbReference>
<gene>
    <name evidence="1" type="ORF">ACFOLC_02890</name>
</gene>
<reference evidence="2" key="1">
    <citation type="journal article" date="2019" name="Int. J. Syst. Evol. Microbiol.">
        <title>The Global Catalogue of Microorganisms (GCM) 10K type strain sequencing project: providing services to taxonomists for standard genome sequencing and annotation.</title>
        <authorList>
            <consortium name="The Broad Institute Genomics Platform"/>
            <consortium name="The Broad Institute Genome Sequencing Center for Infectious Disease"/>
            <person name="Wu L."/>
            <person name="Ma J."/>
        </authorList>
    </citation>
    <scope>NUCLEOTIDE SEQUENCE [LARGE SCALE GENOMIC DNA]</scope>
    <source>
        <strain evidence="2">KCTC 42875</strain>
    </source>
</reference>
<evidence type="ECO:0000313" key="1">
    <source>
        <dbReference type="EMBL" id="MFC3549954.1"/>
    </source>
</evidence>
<evidence type="ECO:0008006" key="3">
    <source>
        <dbReference type="Google" id="ProtNLM"/>
    </source>
</evidence>
<proteinExistence type="predicted"/>
<evidence type="ECO:0000313" key="2">
    <source>
        <dbReference type="Proteomes" id="UP001595740"/>
    </source>
</evidence>
<organism evidence="1 2">
    <name type="scientific">Lysobacter cavernae</name>
    <dbReference type="NCBI Taxonomy" id="1685901"/>
    <lineage>
        <taxon>Bacteria</taxon>
        <taxon>Pseudomonadati</taxon>
        <taxon>Pseudomonadota</taxon>
        <taxon>Gammaproteobacteria</taxon>
        <taxon>Lysobacterales</taxon>
        <taxon>Lysobacteraceae</taxon>
        <taxon>Lysobacter</taxon>
    </lineage>
</organism>
<name>A0ABV7RM99_9GAMM</name>
<sequence length="214" mass="24148">MNATLSISNPLPAILEHPFSGAGRRRTISGFDLTVADVDRFNELLIGLGREEPPLARDQLASAARELCDRSIHAVAPPCIRQRMRRIAAARRMLGDPRWTPVNGAVDTAKRVVDYARGHDDLIPDWLPRVGRLDDAIVVETAWPQLALEIDDYLDFCRLREAQAQRYGRSVAGFGFNRDDWEQARYEEAVLAAQQRHVREASYLPVAAPQFRIH</sequence>
<accession>A0ABV7RM99</accession>
<protein>
    <recommendedName>
        <fullName evidence="3">DUF1232 domain-containing protein</fullName>
    </recommendedName>
</protein>
<dbReference type="RefSeq" id="WP_386757333.1">
    <property type="nucleotide sequence ID" value="NZ_JBHRXK010000001.1"/>
</dbReference>
<dbReference type="Proteomes" id="UP001595740">
    <property type="component" value="Unassembled WGS sequence"/>
</dbReference>